<dbReference type="InterPro" id="IPR042100">
    <property type="entry name" value="Bug_dom1"/>
</dbReference>
<comment type="similarity">
    <text evidence="1">Belongs to the UPF0065 (bug) family.</text>
</comment>
<reference evidence="2 3" key="1">
    <citation type="submission" date="2019-06" db="EMBL/GenBank/DDBJ databases">
        <title>Whole genome shotgun sequence of Halomonas halmophila NBRC 15537.</title>
        <authorList>
            <person name="Hosoyama A."/>
            <person name="Uohara A."/>
            <person name="Ohji S."/>
            <person name="Ichikawa N."/>
        </authorList>
    </citation>
    <scope>NUCLEOTIDE SEQUENCE [LARGE SCALE GENOMIC DNA]</scope>
    <source>
        <strain evidence="2 3">NBRC 15537</strain>
    </source>
</reference>
<sequence>MSTQLTKIIPRLGASALLGLGLVVSLPSQALPIDECIAPAAPGGGWDFTCRSVGKLMRELELVEDSVQVTNMPGGVGAVAFSNVASKRPDDSNLIVATSTVGVTQIAQGRYPDGADAMRWLAMLGTDVGVILVDDDSPYETLDQLLNDIVEEPSSVAMAGSSGAGGWDHIRALRLAKAAGLPGDQIGAMRWVQFDGGGPAVTQMMGGHVDAVSTDLGEIAGFIESGDVRVLAVLSEEPLPEPFEELPTAVAQGYDVTGYNWRGFYTGGEVSDDDYNAMVDTLKSLYDSEEWKEVAAQNGLVPLWRGGEEFSDFVRQSIEDVEDISREIGVIQ</sequence>
<dbReference type="PANTHER" id="PTHR42928:SF3">
    <property type="entry name" value="UPF0065 PROTEIN YFLP"/>
    <property type="match status" value="1"/>
</dbReference>
<dbReference type="Proteomes" id="UP000319812">
    <property type="component" value="Unassembled WGS sequence"/>
</dbReference>
<dbReference type="CDD" id="cd07012">
    <property type="entry name" value="PBP2_Bug_TTT"/>
    <property type="match status" value="1"/>
</dbReference>
<dbReference type="Gene3D" id="3.40.190.10">
    <property type="entry name" value="Periplasmic binding protein-like II"/>
    <property type="match status" value="1"/>
</dbReference>
<proteinExistence type="inferred from homology"/>
<protein>
    <recommendedName>
        <fullName evidence="4">C4-dicarboxylate ABC transporter substrate-binding protein</fullName>
    </recommendedName>
</protein>
<dbReference type="PIRSF" id="PIRSF017082">
    <property type="entry name" value="YflP"/>
    <property type="match status" value="1"/>
</dbReference>
<dbReference type="SUPFAM" id="SSF53850">
    <property type="entry name" value="Periplasmic binding protein-like II"/>
    <property type="match status" value="1"/>
</dbReference>
<evidence type="ECO:0000313" key="3">
    <source>
        <dbReference type="Proteomes" id="UP000319812"/>
    </source>
</evidence>
<dbReference type="Pfam" id="PF03401">
    <property type="entry name" value="TctC"/>
    <property type="match status" value="1"/>
</dbReference>
<dbReference type="PANTHER" id="PTHR42928">
    <property type="entry name" value="TRICARBOXYLATE-BINDING PROTEIN"/>
    <property type="match status" value="1"/>
</dbReference>
<dbReference type="OrthoDB" id="9780943at2"/>
<evidence type="ECO:0000313" key="2">
    <source>
        <dbReference type="EMBL" id="GED23557.1"/>
    </source>
</evidence>
<gene>
    <name evidence="2" type="ORF">HHA01_25340</name>
</gene>
<name>A0A4Y4F257_9GAMM</name>
<keyword evidence="3" id="KW-1185">Reference proteome</keyword>
<dbReference type="Gene3D" id="3.40.190.150">
    <property type="entry name" value="Bordetella uptake gene, domain 1"/>
    <property type="match status" value="1"/>
</dbReference>
<accession>A0A4Y4F257</accession>
<evidence type="ECO:0008006" key="4">
    <source>
        <dbReference type="Google" id="ProtNLM"/>
    </source>
</evidence>
<dbReference type="AlphaFoldDB" id="A0A4Y4F257"/>
<organism evidence="2 3">
    <name type="scientific">Halomonas halmophila</name>
    <dbReference type="NCBI Taxonomy" id="252"/>
    <lineage>
        <taxon>Bacteria</taxon>
        <taxon>Pseudomonadati</taxon>
        <taxon>Pseudomonadota</taxon>
        <taxon>Gammaproteobacteria</taxon>
        <taxon>Oceanospirillales</taxon>
        <taxon>Halomonadaceae</taxon>
        <taxon>Halomonas</taxon>
    </lineage>
</organism>
<comment type="caution">
    <text evidence="2">The sequence shown here is derived from an EMBL/GenBank/DDBJ whole genome shotgun (WGS) entry which is preliminary data.</text>
</comment>
<evidence type="ECO:0000256" key="1">
    <source>
        <dbReference type="ARBA" id="ARBA00006987"/>
    </source>
</evidence>
<dbReference type="InterPro" id="IPR005064">
    <property type="entry name" value="BUG"/>
</dbReference>
<dbReference type="RefSeq" id="WP_141321347.1">
    <property type="nucleotide sequence ID" value="NZ_BJOC01000039.1"/>
</dbReference>
<dbReference type="EMBL" id="BJOC01000039">
    <property type="protein sequence ID" value="GED23557.1"/>
    <property type="molecule type" value="Genomic_DNA"/>
</dbReference>